<gene>
    <name evidence="1" type="primary">ORF162485</name>
</gene>
<dbReference type="EMBL" id="HACG01041115">
    <property type="protein sequence ID" value="CEK87980.1"/>
    <property type="molecule type" value="Transcribed_RNA"/>
</dbReference>
<evidence type="ECO:0000313" key="1">
    <source>
        <dbReference type="EMBL" id="CEK87980.1"/>
    </source>
</evidence>
<accession>A0A0B7B7D1</accession>
<organism evidence="1">
    <name type="scientific">Arion vulgaris</name>
    <dbReference type="NCBI Taxonomy" id="1028688"/>
    <lineage>
        <taxon>Eukaryota</taxon>
        <taxon>Metazoa</taxon>
        <taxon>Spiralia</taxon>
        <taxon>Lophotrochozoa</taxon>
        <taxon>Mollusca</taxon>
        <taxon>Gastropoda</taxon>
        <taxon>Heterobranchia</taxon>
        <taxon>Euthyneura</taxon>
        <taxon>Panpulmonata</taxon>
        <taxon>Eupulmonata</taxon>
        <taxon>Stylommatophora</taxon>
        <taxon>Helicina</taxon>
        <taxon>Arionoidea</taxon>
        <taxon>Arionidae</taxon>
        <taxon>Arion</taxon>
    </lineage>
</organism>
<reference evidence="1" key="1">
    <citation type="submission" date="2014-12" db="EMBL/GenBank/DDBJ databases">
        <title>Insight into the proteome of Arion vulgaris.</title>
        <authorList>
            <person name="Aradska J."/>
            <person name="Bulat T."/>
            <person name="Smidak R."/>
            <person name="Sarate P."/>
            <person name="Gangsoo J."/>
            <person name="Sialana F."/>
            <person name="Bilban M."/>
            <person name="Lubec G."/>
        </authorList>
    </citation>
    <scope>NUCLEOTIDE SEQUENCE</scope>
    <source>
        <tissue evidence="1">Skin</tissue>
    </source>
</reference>
<protein>
    <submittedName>
        <fullName evidence="1">Uncharacterized protein</fullName>
    </submittedName>
</protein>
<feature type="non-terminal residue" evidence="1">
    <location>
        <position position="82"/>
    </location>
</feature>
<name>A0A0B7B7D1_9EUPU</name>
<proteinExistence type="predicted"/>
<dbReference type="AlphaFoldDB" id="A0A0B7B7D1"/>
<sequence>MSTIIFHIEHYLFILVNCSQRQDNICKQQHIQDWKTTLLKNDERKKTPFSQLVTCEFQICHNKNCQFNVACDKRERRCPCVC</sequence>